<evidence type="ECO:0000256" key="4">
    <source>
        <dbReference type="ARBA" id="ARBA00022842"/>
    </source>
</evidence>
<evidence type="ECO:0000256" key="2">
    <source>
        <dbReference type="ARBA" id="ARBA00022695"/>
    </source>
</evidence>
<dbReference type="Gene3D" id="1.10.246.80">
    <property type="match status" value="1"/>
</dbReference>
<dbReference type="GO" id="GO:0046872">
    <property type="term" value="F:metal ion binding"/>
    <property type="evidence" value="ECO:0007669"/>
    <property type="project" value="UniProtKB-KW"/>
</dbReference>
<dbReference type="InterPro" id="IPR032810">
    <property type="entry name" value="CCA-adding_enz_C"/>
</dbReference>
<feature type="non-terminal residue" evidence="7">
    <location>
        <position position="1"/>
    </location>
</feature>
<proteinExistence type="predicted"/>
<sequence>VNGSDISQLGFTGKEIGKALNFLLEQVVNGNCENDKDSLLALIENNYL</sequence>
<organism evidence="7">
    <name type="scientific">human gut metagenome</name>
    <dbReference type="NCBI Taxonomy" id="408170"/>
    <lineage>
        <taxon>unclassified sequences</taxon>
        <taxon>metagenomes</taxon>
        <taxon>organismal metagenomes</taxon>
    </lineage>
</organism>
<keyword evidence="2" id="KW-0548">Nucleotidyltransferase</keyword>
<dbReference type="SUPFAM" id="SSF81891">
    <property type="entry name" value="Poly A polymerase C-terminal region-like"/>
    <property type="match status" value="1"/>
</dbReference>
<comment type="caution">
    <text evidence="7">The sequence shown here is derived from an EMBL/GenBank/DDBJ whole genome shotgun (WGS) entry which is preliminary data.</text>
</comment>
<accession>K1SE22</accession>
<evidence type="ECO:0000313" key="7">
    <source>
        <dbReference type="EMBL" id="EKC53614.1"/>
    </source>
</evidence>
<dbReference type="GO" id="GO:0008033">
    <property type="term" value="P:tRNA processing"/>
    <property type="evidence" value="ECO:0007669"/>
    <property type="project" value="UniProtKB-KW"/>
</dbReference>
<dbReference type="AlphaFoldDB" id="K1SE22"/>
<evidence type="ECO:0000256" key="3">
    <source>
        <dbReference type="ARBA" id="ARBA00022723"/>
    </source>
</evidence>
<keyword evidence="2" id="KW-0808">Transferase</keyword>
<dbReference type="EMBL" id="AJWY01011128">
    <property type="protein sequence ID" value="EKC53614.1"/>
    <property type="molecule type" value="Genomic_DNA"/>
</dbReference>
<protein>
    <recommendedName>
        <fullName evidence="6">CCA-adding enzyme C-terminal domain-containing protein</fullName>
    </recommendedName>
</protein>
<dbReference type="GO" id="GO:0016779">
    <property type="term" value="F:nucleotidyltransferase activity"/>
    <property type="evidence" value="ECO:0007669"/>
    <property type="project" value="UniProtKB-KW"/>
</dbReference>
<evidence type="ECO:0000259" key="6">
    <source>
        <dbReference type="Pfam" id="PF13735"/>
    </source>
</evidence>
<keyword evidence="4" id="KW-0460">Magnesium</keyword>
<dbReference type="GO" id="GO:0003723">
    <property type="term" value="F:RNA binding"/>
    <property type="evidence" value="ECO:0007669"/>
    <property type="project" value="UniProtKB-KW"/>
</dbReference>
<gene>
    <name evidence="7" type="ORF">LEA_16283</name>
</gene>
<evidence type="ECO:0000256" key="5">
    <source>
        <dbReference type="ARBA" id="ARBA00022884"/>
    </source>
</evidence>
<keyword evidence="5" id="KW-0694">RNA-binding</keyword>
<evidence type="ECO:0000256" key="1">
    <source>
        <dbReference type="ARBA" id="ARBA00022694"/>
    </source>
</evidence>
<name>K1SE22_9ZZZZ</name>
<keyword evidence="3" id="KW-0479">Metal-binding</keyword>
<feature type="domain" description="CCA-adding enzyme C-terminal" evidence="6">
    <location>
        <begin position="1"/>
        <end position="42"/>
    </location>
</feature>
<keyword evidence="1" id="KW-0819">tRNA processing</keyword>
<reference evidence="7" key="1">
    <citation type="journal article" date="2013" name="Environ. Microbiol.">
        <title>Microbiota from the distal guts of lean and obese adolescents exhibit partial functional redundancy besides clear differences in community structure.</title>
        <authorList>
            <person name="Ferrer M."/>
            <person name="Ruiz A."/>
            <person name="Lanza F."/>
            <person name="Haange S.B."/>
            <person name="Oberbach A."/>
            <person name="Till H."/>
            <person name="Bargiela R."/>
            <person name="Campoy C."/>
            <person name="Segura M.T."/>
            <person name="Richter M."/>
            <person name="von Bergen M."/>
            <person name="Seifert J."/>
            <person name="Suarez A."/>
        </authorList>
    </citation>
    <scope>NUCLEOTIDE SEQUENCE</scope>
</reference>
<dbReference type="Pfam" id="PF13735">
    <property type="entry name" value="tRNA_NucTran2_2"/>
    <property type="match status" value="1"/>
</dbReference>